<reference evidence="1 2" key="1">
    <citation type="journal article" date="2014" name="Antonie Van Leeuwenhoek">
        <title>Fictibacillus enclensis sp. nov., isolated from marine sediment.</title>
        <authorList>
            <person name="Dastager S.G."/>
            <person name="Mawlankar R."/>
            <person name="Srinivasan K."/>
            <person name="Tang S.K."/>
            <person name="Lee J.C."/>
            <person name="Ramana V.V."/>
            <person name="Shouche Y.S."/>
        </authorList>
    </citation>
    <scope>NUCLEOTIDE SEQUENCE [LARGE SCALE GENOMIC DNA]</scope>
    <source>
        <strain evidence="1 2">NIO-1003</strain>
    </source>
</reference>
<dbReference type="AlphaFoldDB" id="A0A0V8JD10"/>
<accession>A0A0V8JD10</accession>
<name>A0A0V8JD10_9BACL</name>
<keyword evidence="2" id="KW-1185">Reference proteome</keyword>
<dbReference type="Proteomes" id="UP000054099">
    <property type="component" value="Unassembled WGS sequence"/>
</dbReference>
<organism evidence="1 2">
    <name type="scientific">Fictibacillus enclensis</name>
    <dbReference type="NCBI Taxonomy" id="1017270"/>
    <lineage>
        <taxon>Bacteria</taxon>
        <taxon>Bacillati</taxon>
        <taxon>Bacillota</taxon>
        <taxon>Bacilli</taxon>
        <taxon>Bacillales</taxon>
        <taxon>Fictibacillaceae</taxon>
        <taxon>Fictibacillus</taxon>
    </lineage>
</organism>
<evidence type="ECO:0000313" key="2">
    <source>
        <dbReference type="Proteomes" id="UP000054099"/>
    </source>
</evidence>
<sequence>MSPLARTVMPVMLAVQKLVAVQAGSHPDPAADQEVVLVENLPGIAGFPGSLEIETVCYSKSHLPYVYYLTSYVLLSIVYRQRATFIRKLAGGFGGLFTLQ</sequence>
<dbReference type="EMBL" id="LNQN01000001">
    <property type="protein sequence ID" value="KSU84764.1"/>
    <property type="molecule type" value="Genomic_DNA"/>
</dbReference>
<proteinExistence type="predicted"/>
<protein>
    <submittedName>
        <fullName evidence="1">Uncharacterized protein</fullName>
    </submittedName>
</protein>
<comment type="caution">
    <text evidence="1">The sequence shown here is derived from an EMBL/GenBank/DDBJ whole genome shotgun (WGS) entry which is preliminary data.</text>
</comment>
<gene>
    <name evidence="1" type="ORF">AS030_04335</name>
</gene>
<evidence type="ECO:0000313" key="1">
    <source>
        <dbReference type="EMBL" id="KSU84764.1"/>
    </source>
</evidence>